<dbReference type="Proteomes" id="UP001595740">
    <property type="component" value="Unassembled WGS sequence"/>
</dbReference>
<feature type="active site" evidence="5">
    <location>
        <position position="36"/>
    </location>
</feature>
<evidence type="ECO:0000313" key="9">
    <source>
        <dbReference type="EMBL" id="MFC3552062.1"/>
    </source>
</evidence>
<dbReference type="EMBL" id="JBHRXK010000007">
    <property type="protein sequence ID" value="MFC3552062.1"/>
    <property type="molecule type" value="Genomic_DNA"/>
</dbReference>
<dbReference type="PROSITE" id="PS51160">
    <property type="entry name" value="ACYLPHOSPHATASE_3"/>
    <property type="match status" value="1"/>
</dbReference>
<evidence type="ECO:0000256" key="1">
    <source>
        <dbReference type="ARBA" id="ARBA00005614"/>
    </source>
</evidence>
<dbReference type="InterPro" id="IPR036046">
    <property type="entry name" value="Acylphosphatase-like_dom_sf"/>
</dbReference>
<evidence type="ECO:0000256" key="4">
    <source>
        <dbReference type="ARBA" id="ARBA00047645"/>
    </source>
</evidence>
<evidence type="ECO:0000256" key="6">
    <source>
        <dbReference type="RuleBase" id="RU000553"/>
    </source>
</evidence>
<keyword evidence="10" id="KW-1185">Reference proteome</keyword>
<dbReference type="SUPFAM" id="SSF54975">
    <property type="entry name" value="Acylphosphatase/BLUF domain-like"/>
    <property type="match status" value="1"/>
</dbReference>
<reference evidence="10" key="1">
    <citation type="journal article" date="2019" name="Int. J. Syst. Evol. Microbiol.">
        <title>The Global Catalogue of Microorganisms (GCM) 10K type strain sequencing project: providing services to taxonomists for standard genome sequencing and annotation.</title>
        <authorList>
            <consortium name="The Broad Institute Genomics Platform"/>
            <consortium name="The Broad Institute Genome Sequencing Center for Infectious Disease"/>
            <person name="Wu L."/>
            <person name="Ma J."/>
        </authorList>
    </citation>
    <scope>NUCLEOTIDE SEQUENCE [LARGE SCALE GENOMIC DNA]</scope>
    <source>
        <strain evidence="10">KCTC 42875</strain>
    </source>
</reference>
<dbReference type="InterPro" id="IPR017968">
    <property type="entry name" value="Acylphosphatase_CS"/>
</dbReference>
<evidence type="ECO:0000256" key="3">
    <source>
        <dbReference type="ARBA" id="ARBA00015991"/>
    </source>
</evidence>
<dbReference type="Gene3D" id="3.30.70.100">
    <property type="match status" value="1"/>
</dbReference>
<gene>
    <name evidence="9" type="ORF">ACFOLC_13720</name>
</gene>
<dbReference type="RefSeq" id="WP_386759830.1">
    <property type="nucleotide sequence ID" value="NZ_JBHRXK010000007.1"/>
</dbReference>
<dbReference type="InterPro" id="IPR001792">
    <property type="entry name" value="Acylphosphatase-like_dom"/>
</dbReference>
<dbReference type="EC" id="3.6.1.7" evidence="2 5"/>
<keyword evidence="5 6" id="KW-0378">Hydrolase</keyword>
<dbReference type="InterPro" id="IPR020456">
    <property type="entry name" value="Acylphosphatase"/>
</dbReference>
<dbReference type="NCBIfam" id="NF011018">
    <property type="entry name" value="PRK14446.1"/>
    <property type="match status" value="1"/>
</dbReference>
<name>A0ABV7RTL5_9GAMM</name>
<comment type="catalytic activity">
    <reaction evidence="4 5 6">
        <text>an acyl phosphate + H2O = a carboxylate + phosphate + H(+)</text>
        <dbReference type="Rhea" id="RHEA:14965"/>
        <dbReference type="ChEBI" id="CHEBI:15377"/>
        <dbReference type="ChEBI" id="CHEBI:15378"/>
        <dbReference type="ChEBI" id="CHEBI:29067"/>
        <dbReference type="ChEBI" id="CHEBI:43474"/>
        <dbReference type="ChEBI" id="CHEBI:59918"/>
        <dbReference type="EC" id="3.6.1.7"/>
    </reaction>
</comment>
<evidence type="ECO:0000256" key="7">
    <source>
        <dbReference type="RuleBase" id="RU004168"/>
    </source>
</evidence>
<accession>A0ABV7RTL5</accession>
<evidence type="ECO:0000256" key="2">
    <source>
        <dbReference type="ARBA" id="ARBA00012150"/>
    </source>
</evidence>
<comment type="caution">
    <text evidence="9">The sequence shown here is derived from an EMBL/GenBank/DDBJ whole genome shotgun (WGS) entry which is preliminary data.</text>
</comment>
<evidence type="ECO:0000313" key="10">
    <source>
        <dbReference type="Proteomes" id="UP001595740"/>
    </source>
</evidence>
<organism evidence="9 10">
    <name type="scientific">Lysobacter cavernae</name>
    <dbReference type="NCBI Taxonomy" id="1685901"/>
    <lineage>
        <taxon>Bacteria</taxon>
        <taxon>Pseudomonadati</taxon>
        <taxon>Pseudomonadota</taxon>
        <taxon>Gammaproteobacteria</taxon>
        <taxon>Lysobacterales</taxon>
        <taxon>Lysobacteraceae</taxon>
        <taxon>Lysobacter</taxon>
    </lineage>
</organism>
<evidence type="ECO:0000256" key="5">
    <source>
        <dbReference type="PROSITE-ProRule" id="PRU00520"/>
    </source>
</evidence>
<evidence type="ECO:0000259" key="8">
    <source>
        <dbReference type="PROSITE" id="PS51160"/>
    </source>
</evidence>
<sequence>MSAARFIVSGKVQGVWFRAATQEQARALGLSGYARNLADGRVEVLAAGDALALDTLTAWLRQGPPLAQVEDLERLPARDDEAGDAFLIG</sequence>
<proteinExistence type="inferred from homology"/>
<protein>
    <recommendedName>
        <fullName evidence="3 5">Acylphosphatase</fullName>
        <ecNumber evidence="2 5">3.6.1.7</ecNumber>
    </recommendedName>
</protein>
<feature type="domain" description="Acylphosphatase-like" evidence="8">
    <location>
        <begin position="3"/>
        <end position="89"/>
    </location>
</feature>
<dbReference type="Pfam" id="PF00708">
    <property type="entry name" value="Acylphosphatase"/>
    <property type="match status" value="1"/>
</dbReference>
<dbReference type="PANTHER" id="PTHR47268">
    <property type="entry name" value="ACYLPHOSPHATASE"/>
    <property type="match status" value="1"/>
</dbReference>
<dbReference type="PROSITE" id="PS00150">
    <property type="entry name" value="ACYLPHOSPHATASE_1"/>
    <property type="match status" value="1"/>
</dbReference>
<comment type="similarity">
    <text evidence="1 7">Belongs to the acylphosphatase family.</text>
</comment>
<feature type="active site" evidence="5">
    <location>
        <position position="18"/>
    </location>
</feature>
<dbReference type="NCBIfam" id="NF011022">
    <property type="entry name" value="PRK14451.1"/>
    <property type="match status" value="1"/>
</dbReference>
<dbReference type="PANTHER" id="PTHR47268:SF4">
    <property type="entry name" value="ACYLPHOSPHATASE"/>
    <property type="match status" value="1"/>
</dbReference>
<dbReference type="PROSITE" id="PS00151">
    <property type="entry name" value="ACYLPHOSPHATASE_2"/>
    <property type="match status" value="1"/>
</dbReference>